<comment type="caution">
    <text evidence="8">The sequence shown here is derived from an EMBL/GenBank/DDBJ whole genome shotgun (WGS) entry which is preliminary data.</text>
</comment>
<evidence type="ECO:0000256" key="4">
    <source>
        <dbReference type="RuleBase" id="RU362110"/>
    </source>
</evidence>
<protein>
    <recommendedName>
        <fullName evidence="4">Sucrose-6-phosphate hydrolase</fullName>
        <ecNumber evidence="4">3.2.1.26</ecNumber>
    </recommendedName>
</protein>
<evidence type="ECO:0000259" key="7">
    <source>
        <dbReference type="Pfam" id="PF08244"/>
    </source>
</evidence>
<feature type="domain" description="Glycosyl hydrolase family 32 C-terminal" evidence="7">
    <location>
        <begin position="635"/>
        <end position="784"/>
    </location>
</feature>
<dbReference type="Pfam" id="PF08244">
    <property type="entry name" value="Glyco_hydro_32C"/>
    <property type="match status" value="1"/>
</dbReference>
<accession>A0A4Y2KB79</accession>
<dbReference type="PANTHER" id="PTHR43101">
    <property type="entry name" value="BETA-FRUCTOSIDASE"/>
    <property type="match status" value="1"/>
</dbReference>
<evidence type="ECO:0000256" key="3">
    <source>
        <dbReference type="ARBA" id="ARBA00023295"/>
    </source>
</evidence>
<evidence type="ECO:0000313" key="8">
    <source>
        <dbReference type="EMBL" id="GBM99611.1"/>
    </source>
</evidence>
<evidence type="ECO:0000256" key="5">
    <source>
        <dbReference type="SAM" id="MobiDB-lite"/>
    </source>
</evidence>
<dbReference type="EMBL" id="BGPR01004433">
    <property type="protein sequence ID" value="GBM99611.1"/>
    <property type="molecule type" value="Genomic_DNA"/>
</dbReference>
<dbReference type="PANTHER" id="PTHR43101:SF1">
    <property type="entry name" value="BETA-FRUCTOSIDASE"/>
    <property type="match status" value="1"/>
</dbReference>
<keyword evidence="3 4" id="KW-0326">Glycosidase</keyword>
<feature type="region of interest" description="Disordered" evidence="5">
    <location>
        <begin position="303"/>
        <end position="330"/>
    </location>
</feature>
<dbReference type="EC" id="3.2.1.26" evidence="4"/>
<evidence type="ECO:0000256" key="1">
    <source>
        <dbReference type="ARBA" id="ARBA00009902"/>
    </source>
</evidence>
<dbReference type="Gene3D" id="2.60.120.560">
    <property type="entry name" value="Exo-inulinase, domain 1"/>
    <property type="match status" value="1"/>
</dbReference>
<dbReference type="InterPro" id="IPR013189">
    <property type="entry name" value="Glyco_hydro_32_C"/>
</dbReference>
<dbReference type="InterPro" id="IPR001362">
    <property type="entry name" value="Glyco_hydro_32"/>
</dbReference>
<keyword evidence="9" id="KW-1185">Reference proteome</keyword>
<dbReference type="GO" id="GO:0004564">
    <property type="term" value="F:beta-fructofuranosidase activity"/>
    <property type="evidence" value="ECO:0007669"/>
    <property type="project" value="UniProtKB-EC"/>
</dbReference>
<dbReference type="InterPro" id="IPR006232">
    <property type="entry name" value="Suc6P_hydrolase"/>
</dbReference>
<sequence>MASNEVNCFICENPLQESEVIEVKEKGLETFRKSRIKRKDNKGKLLEGLKSIVVHDVCRKRYNNEKLIAASLRRGSDVSTSQPQLRSTHPAFSISTGVIGDEKINCHMSQEIGCIGISKIIGSDFYTVKFKRNDRIKSLGVMNAGIRIEGDIVPINPLLIFQRMCISKESEKELEKFFTYELAPFPLSLFNGDGMRKCVKSSMYQAFEQHSGDINFGDTMCVINGGHLLHRVLWHRGESFSSPFFQYGGASGKVEIRKEHIEIYKITDFQNSRKTFQVKLPNDWTNSKCSRVLTLVLCEREREKSDDDSKNPSTKVKGSNDSPSSTNGDWYPTYHLSPPKGWMNDPNGLIEFQGYYHAFYQHNPSEPVWGDMHWGHARSKNLVEWEHLPEALAPSIDEDRDGCFSGSAVDDRGTLTLIYTGNIFLEKDQLHQVTCLATSNDTINFAKLGKVMDPPEGVQHFRDPKAWRADNRWYVVMGTRDGDHGEAHLYQSDDLREWEFVQVLAKASDGQGYMWECPDFFPLGDKHLLVLSPQGMPKIGYSYRNLYQSGYFMGKWKPGDDFQIEQNFTEMDNGHDFYAPQTFFTSDGRRIVIGWMDMWESPFPENVYGWSGMFSLPRELTFAEDGTFLIEPVREIEDFRGKEDHLNKTVLTKSFLKLHDDAKAMEVIMTWDLKSSDAEMYGLRLGDANHTDGGLYLYVDTQARRLTLDRRYLQHSLSGYRSIPLSGADKLSLRVFLDHSSVEVFVDGGRKCMSSRIYPANDERELSVFANNGQAVLENCSWWPIKANSVD</sequence>
<evidence type="ECO:0000256" key="2">
    <source>
        <dbReference type="ARBA" id="ARBA00022801"/>
    </source>
</evidence>
<dbReference type="GO" id="GO:0005975">
    <property type="term" value="P:carbohydrate metabolic process"/>
    <property type="evidence" value="ECO:0007669"/>
    <property type="project" value="InterPro"/>
</dbReference>
<evidence type="ECO:0000259" key="6">
    <source>
        <dbReference type="Pfam" id="PF00251"/>
    </source>
</evidence>
<dbReference type="InterPro" id="IPR013320">
    <property type="entry name" value="ConA-like_dom_sf"/>
</dbReference>
<dbReference type="Pfam" id="PF00251">
    <property type="entry name" value="Glyco_hydro_32N"/>
    <property type="match status" value="1"/>
</dbReference>
<dbReference type="SMART" id="SM00640">
    <property type="entry name" value="Glyco_32"/>
    <property type="match status" value="1"/>
</dbReference>
<feature type="domain" description="Glycosyl hydrolase family 32 N-terminal" evidence="6">
    <location>
        <begin position="335"/>
        <end position="629"/>
    </location>
</feature>
<dbReference type="Gene3D" id="2.115.10.20">
    <property type="entry name" value="Glycosyl hydrolase domain, family 43"/>
    <property type="match status" value="1"/>
</dbReference>
<keyword evidence="2 4" id="KW-0378">Hydrolase</keyword>
<dbReference type="SUPFAM" id="SSF49899">
    <property type="entry name" value="Concanavalin A-like lectins/glucanases"/>
    <property type="match status" value="1"/>
</dbReference>
<name>A0A4Y2KB79_ARAVE</name>
<dbReference type="AlphaFoldDB" id="A0A4Y2KB79"/>
<reference evidence="8 9" key="1">
    <citation type="journal article" date="2019" name="Sci. Rep.">
        <title>Orb-weaving spider Araneus ventricosus genome elucidates the spidroin gene catalogue.</title>
        <authorList>
            <person name="Kono N."/>
            <person name="Nakamura H."/>
            <person name="Ohtoshi R."/>
            <person name="Moran D.A.P."/>
            <person name="Shinohara A."/>
            <person name="Yoshida Y."/>
            <person name="Fujiwara M."/>
            <person name="Mori M."/>
            <person name="Tomita M."/>
            <person name="Arakawa K."/>
        </authorList>
    </citation>
    <scope>NUCLEOTIDE SEQUENCE [LARGE SCALE GENOMIC DNA]</scope>
</reference>
<comment type="similarity">
    <text evidence="1 4">Belongs to the glycosyl hydrolase 32 family.</text>
</comment>
<dbReference type="InterPro" id="IPR023296">
    <property type="entry name" value="Glyco_hydro_beta-prop_sf"/>
</dbReference>
<organism evidence="8 9">
    <name type="scientific">Araneus ventricosus</name>
    <name type="common">Orbweaver spider</name>
    <name type="synonym">Epeira ventricosa</name>
    <dbReference type="NCBI Taxonomy" id="182803"/>
    <lineage>
        <taxon>Eukaryota</taxon>
        <taxon>Metazoa</taxon>
        <taxon>Ecdysozoa</taxon>
        <taxon>Arthropoda</taxon>
        <taxon>Chelicerata</taxon>
        <taxon>Arachnida</taxon>
        <taxon>Araneae</taxon>
        <taxon>Araneomorphae</taxon>
        <taxon>Entelegynae</taxon>
        <taxon>Araneoidea</taxon>
        <taxon>Araneidae</taxon>
        <taxon>Araneus</taxon>
    </lineage>
</organism>
<dbReference type="InterPro" id="IPR051214">
    <property type="entry name" value="GH32_Enzymes"/>
</dbReference>
<feature type="compositionally biased region" description="Polar residues" evidence="5">
    <location>
        <begin position="311"/>
        <end position="328"/>
    </location>
</feature>
<dbReference type="PROSITE" id="PS00609">
    <property type="entry name" value="GLYCOSYL_HYDROL_F32"/>
    <property type="match status" value="1"/>
</dbReference>
<dbReference type="OrthoDB" id="202537at2759"/>
<dbReference type="CDD" id="cd08996">
    <property type="entry name" value="GH32_FFase"/>
    <property type="match status" value="1"/>
</dbReference>
<dbReference type="NCBIfam" id="TIGR01322">
    <property type="entry name" value="scrB_fam"/>
    <property type="match status" value="1"/>
</dbReference>
<dbReference type="SUPFAM" id="SSF75005">
    <property type="entry name" value="Arabinanase/levansucrase/invertase"/>
    <property type="match status" value="1"/>
</dbReference>
<dbReference type="InterPro" id="IPR013148">
    <property type="entry name" value="Glyco_hydro_32_N"/>
</dbReference>
<dbReference type="Proteomes" id="UP000499080">
    <property type="component" value="Unassembled WGS sequence"/>
</dbReference>
<dbReference type="GO" id="GO:0005737">
    <property type="term" value="C:cytoplasm"/>
    <property type="evidence" value="ECO:0007669"/>
    <property type="project" value="InterPro"/>
</dbReference>
<gene>
    <name evidence="8" type="primary">cscA</name>
    <name evidence="8" type="ORF">AVEN_163918_1</name>
</gene>
<proteinExistence type="inferred from homology"/>
<comment type="catalytic activity">
    <reaction evidence="4">
        <text>Hydrolysis of terminal non-reducing beta-D-fructofuranoside residues in beta-D-fructofuranosides.</text>
        <dbReference type="EC" id="3.2.1.26"/>
    </reaction>
</comment>
<dbReference type="InterPro" id="IPR018053">
    <property type="entry name" value="Glyco_hydro_32_AS"/>
</dbReference>
<evidence type="ECO:0000313" key="9">
    <source>
        <dbReference type="Proteomes" id="UP000499080"/>
    </source>
</evidence>